<dbReference type="RefSeq" id="WP_006689210.1">
    <property type="nucleotide sequence ID" value="NZ_CAMPUF010000001.1"/>
</dbReference>
<reference evidence="5 6" key="1">
    <citation type="submission" date="2017-06" db="EMBL/GenBank/DDBJ databases">
        <title>Genome Sequencing and Comparative Genomics Analysis of Five Ureaplasma Urealyticums with Different Drug Resistance.</title>
        <authorList>
            <person name="Ma L."/>
            <person name="Jia T."/>
        </authorList>
    </citation>
    <scope>NUCLEOTIDE SEQUENCE [LARGE SCALE GENOMIC DNA]</scope>
    <source>
        <strain evidence="6">hebnu uu3</strain>
    </source>
</reference>
<keyword evidence="2 4" id="KW-0689">Ribosomal protein</keyword>
<dbReference type="InterPro" id="IPR005822">
    <property type="entry name" value="Ribosomal_uL13"/>
</dbReference>
<dbReference type="HAMAP" id="MF_01366">
    <property type="entry name" value="Ribosomal_uL13"/>
    <property type="match status" value="1"/>
</dbReference>
<dbReference type="GO" id="GO:0017148">
    <property type="term" value="P:negative regulation of translation"/>
    <property type="evidence" value="ECO:0007669"/>
    <property type="project" value="TreeGrafter"/>
</dbReference>
<dbReference type="Pfam" id="PF00572">
    <property type="entry name" value="Ribosomal_L13"/>
    <property type="match status" value="1"/>
</dbReference>
<dbReference type="GO" id="GO:0006412">
    <property type="term" value="P:translation"/>
    <property type="evidence" value="ECO:0007669"/>
    <property type="project" value="UniProtKB-UniRule"/>
</dbReference>
<comment type="subunit">
    <text evidence="4">Part of the 50S ribosomal subunit.</text>
</comment>
<dbReference type="PANTHER" id="PTHR11545:SF2">
    <property type="entry name" value="LARGE RIBOSOMAL SUBUNIT PROTEIN UL13M"/>
    <property type="match status" value="1"/>
</dbReference>
<protein>
    <recommendedName>
        <fullName evidence="4">Large ribosomal subunit protein uL13</fullName>
    </recommendedName>
</protein>
<dbReference type="AlphaFoldDB" id="A0AAC9X6J7"/>
<accession>A0AAC9X6J7</accession>
<organism evidence="5 6">
    <name type="scientific">Ureaplasma parvum</name>
    <name type="common">Ureaplasma urealyticum biotype 1</name>
    <dbReference type="NCBI Taxonomy" id="134821"/>
    <lineage>
        <taxon>Bacteria</taxon>
        <taxon>Bacillati</taxon>
        <taxon>Mycoplasmatota</taxon>
        <taxon>Mycoplasmoidales</taxon>
        <taxon>Mycoplasmoidaceae</taxon>
        <taxon>Ureaplasma</taxon>
    </lineage>
</organism>
<dbReference type="InterPro" id="IPR005823">
    <property type="entry name" value="Ribosomal_uL13_bac-type"/>
</dbReference>
<comment type="function">
    <text evidence="4">This protein is one of the early assembly proteins of the 50S ribosomal subunit, although it is not seen to bind rRNA by itself. It is important during the early stages of 50S assembly.</text>
</comment>
<dbReference type="SUPFAM" id="SSF52161">
    <property type="entry name" value="Ribosomal protein L13"/>
    <property type="match status" value="1"/>
</dbReference>
<dbReference type="GO" id="GO:0022625">
    <property type="term" value="C:cytosolic large ribosomal subunit"/>
    <property type="evidence" value="ECO:0007669"/>
    <property type="project" value="TreeGrafter"/>
</dbReference>
<evidence type="ECO:0000256" key="2">
    <source>
        <dbReference type="ARBA" id="ARBA00022980"/>
    </source>
</evidence>
<dbReference type="EMBL" id="CP021991">
    <property type="protein sequence ID" value="ASD29706.1"/>
    <property type="molecule type" value="Genomic_DNA"/>
</dbReference>
<dbReference type="CDD" id="cd00392">
    <property type="entry name" value="Ribosomal_L13"/>
    <property type="match status" value="1"/>
</dbReference>
<dbReference type="PANTHER" id="PTHR11545">
    <property type="entry name" value="RIBOSOMAL PROTEIN L13"/>
    <property type="match status" value="1"/>
</dbReference>
<evidence type="ECO:0000313" key="5">
    <source>
        <dbReference type="EMBL" id="ASD29706.1"/>
    </source>
</evidence>
<evidence type="ECO:0000256" key="1">
    <source>
        <dbReference type="ARBA" id="ARBA00006227"/>
    </source>
</evidence>
<comment type="similarity">
    <text evidence="1 4">Belongs to the universal ribosomal protein uL13 family.</text>
</comment>
<evidence type="ECO:0000256" key="4">
    <source>
        <dbReference type="HAMAP-Rule" id="MF_01366"/>
    </source>
</evidence>
<keyword evidence="3 4" id="KW-0687">Ribonucleoprotein</keyword>
<dbReference type="Gene3D" id="3.90.1180.10">
    <property type="entry name" value="Ribosomal protein L13"/>
    <property type="match status" value="1"/>
</dbReference>
<dbReference type="NCBIfam" id="TIGR01066">
    <property type="entry name" value="rplM_bact"/>
    <property type="match status" value="1"/>
</dbReference>
<name>A0AAC9X6J7_UREPR</name>
<evidence type="ECO:0000313" key="6">
    <source>
        <dbReference type="Proteomes" id="UP000197054"/>
    </source>
</evidence>
<proteinExistence type="inferred from homology"/>
<gene>
    <name evidence="4 5" type="primary">rplM</name>
    <name evidence="5" type="ORF">CEG42_00360</name>
</gene>
<dbReference type="GO" id="GO:0003729">
    <property type="term" value="F:mRNA binding"/>
    <property type="evidence" value="ECO:0007669"/>
    <property type="project" value="TreeGrafter"/>
</dbReference>
<evidence type="ECO:0000256" key="3">
    <source>
        <dbReference type="ARBA" id="ARBA00023274"/>
    </source>
</evidence>
<dbReference type="GO" id="GO:0003735">
    <property type="term" value="F:structural constituent of ribosome"/>
    <property type="evidence" value="ECO:0007669"/>
    <property type="project" value="InterPro"/>
</dbReference>
<dbReference type="PIRSF" id="PIRSF002181">
    <property type="entry name" value="Ribosomal_L13"/>
    <property type="match status" value="1"/>
</dbReference>
<sequence>MQKSSMLKKEAAIARRQWYLVDATDLVLGRLSVKVADILRGKNKVDYTPNVDAGDYVVVINSDKVVLTGQKALRENWYNHSHYIGGLRTRSGEEMISKYSDELIRRSVKGMLPKNKLAKQILNKLFIYKNDKHPHEAQQPTILELKLK</sequence>
<dbReference type="InterPro" id="IPR036899">
    <property type="entry name" value="Ribosomal_uL13_sf"/>
</dbReference>
<dbReference type="Proteomes" id="UP000197054">
    <property type="component" value="Chromosome"/>
</dbReference>